<proteinExistence type="predicted"/>
<dbReference type="PANTHER" id="PTHR43861">
    <property type="entry name" value="TRANS-ACONITATE 2-METHYLTRANSFERASE-RELATED"/>
    <property type="match status" value="1"/>
</dbReference>
<evidence type="ECO:0000313" key="3">
    <source>
        <dbReference type="Proteomes" id="UP000176609"/>
    </source>
</evidence>
<dbReference type="Pfam" id="PF08241">
    <property type="entry name" value="Methyltransf_11"/>
    <property type="match status" value="1"/>
</dbReference>
<evidence type="ECO:0000259" key="1">
    <source>
        <dbReference type="Pfam" id="PF08241"/>
    </source>
</evidence>
<dbReference type="InterPro" id="IPR029063">
    <property type="entry name" value="SAM-dependent_MTases_sf"/>
</dbReference>
<sequence>MDKKDKYVHSMDWTQKAGNYELHNYRKYQYDLIAKYIGNNILEVGSGEKGFTNEIVKNAKNIKRLISIEPSKTLFYLHKNKHQFPDYVSFHMKDLFDLSLKTFGSFDTVLFIHTLEHIKEDKKALDKACELLRSGGFILIEVPALQFLFSSHDKALGHYRRYRKQHLLSLIDKKKLTVVDMWYQDFLGMLGSLLFFKFKKITLNSSSGVNLVKNQGRLYDNYVVPLQCFIEKHVRLPIGLSLTAVLEKK</sequence>
<dbReference type="GO" id="GO:0008757">
    <property type="term" value="F:S-adenosylmethionine-dependent methyltransferase activity"/>
    <property type="evidence" value="ECO:0007669"/>
    <property type="project" value="InterPro"/>
</dbReference>
<name>A0A1F6APU0_9BACT</name>
<dbReference type="Proteomes" id="UP000176609">
    <property type="component" value="Unassembled WGS sequence"/>
</dbReference>
<dbReference type="EMBL" id="MFJR01000007">
    <property type="protein sequence ID" value="OGG26710.1"/>
    <property type="molecule type" value="Genomic_DNA"/>
</dbReference>
<accession>A0A1F6APU0</accession>
<feature type="domain" description="Methyltransferase type 11" evidence="1">
    <location>
        <begin position="42"/>
        <end position="140"/>
    </location>
</feature>
<dbReference type="AlphaFoldDB" id="A0A1F6APU0"/>
<dbReference type="SUPFAM" id="SSF53335">
    <property type="entry name" value="S-adenosyl-L-methionine-dependent methyltransferases"/>
    <property type="match status" value="1"/>
</dbReference>
<dbReference type="InterPro" id="IPR013216">
    <property type="entry name" value="Methyltransf_11"/>
</dbReference>
<protein>
    <recommendedName>
        <fullName evidence="1">Methyltransferase type 11 domain-containing protein</fullName>
    </recommendedName>
</protein>
<comment type="caution">
    <text evidence="2">The sequence shown here is derived from an EMBL/GenBank/DDBJ whole genome shotgun (WGS) entry which is preliminary data.</text>
</comment>
<reference evidence="2 3" key="1">
    <citation type="journal article" date="2016" name="Nat. Commun.">
        <title>Thousands of microbial genomes shed light on interconnected biogeochemical processes in an aquifer system.</title>
        <authorList>
            <person name="Anantharaman K."/>
            <person name="Brown C.T."/>
            <person name="Hug L.A."/>
            <person name="Sharon I."/>
            <person name="Castelle C.J."/>
            <person name="Probst A.J."/>
            <person name="Thomas B.C."/>
            <person name="Singh A."/>
            <person name="Wilkins M.J."/>
            <person name="Karaoz U."/>
            <person name="Brodie E.L."/>
            <person name="Williams K.H."/>
            <person name="Hubbard S.S."/>
            <person name="Banfield J.F."/>
        </authorList>
    </citation>
    <scope>NUCLEOTIDE SEQUENCE [LARGE SCALE GENOMIC DNA]</scope>
</reference>
<dbReference type="CDD" id="cd02440">
    <property type="entry name" value="AdoMet_MTases"/>
    <property type="match status" value="1"/>
</dbReference>
<organism evidence="2 3">
    <name type="scientific">Candidatus Gottesmanbacteria bacterium RIFCSPLOWO2_01_FULL_39_12b</name>
    <dbReference type="NCBI Taxonomy" id="1798388"/>
    <lineage>
        <taxon>Bacteria</taxon>
        <taxon>Candidatus Gottesmaniibacteriota</taxon>
    </lineage>
</organism>
<gene>
    <name evidence="2" type="ORF">A2960_00875</name>
</gene>
<evidence type="ECO:0000313" key="2">
    <source>
        <dbReference type="EMBL" id="OGG26710.1"/>
    </source>
</evidence>
<dbReference type="Gene3D" id="3.40.50.150">
    <property type="entry name" value="Vaccinia Virus protein VP39"/>
    <property type="match status" value="1"/>
</dbReference>